<dbReference type="AlphaFoldDB" id="A0AA47M0D3"/>
<dbReference type="GO" id="GO:0003676">
    <property type="term" value="F:nucleic acid binding"/>
    <property type="evidence" value="ECO:0007669"/>
    <property type="project" value="InterPro"/>
</dbReference>
<feature type="compositionally biased region" description="Basic and acidic residues" evidence="1">
    <location>
        <begin position="278"/>
        <end position="288"/>
    </location>
</feature>
<dbReference type="InterPro" id="IPR004875">
    <property type="entry name" value="DDE_SF_endonuclease_dom"/>
</dbReference>
<feature type="compositionally biased region" description="Polar residues" evidence="1">
    <location>
        <begin position="268"/>
        <end position="277"/>
    </location>
</feature>
<gene>
    <name evidence="3" type="primary">Pogz_1</name>
    <name evidence="3" type="ORF">N1851_034031</name>
</gene>
<protein>
    <submittedName>
        <fullName evidence="3">Pogo transposable element with ZNF domain</fullName>
    </submittedName>
</protein>
<keyword evidence="4" id="KW-1185">Reference proteome</keyword>
<accession>A0AA47M0D3</accession>
<name>A0AA47M0D3_MERPO</name>
<evidence type="ECO:0000259" key="2">
    <source>
        <dbReference type="Pfam" id="PF03184"/>
    </source>
</evidence>
<proteinExistence type="predicted"/>
<evidence type="ECO:0000313" key="4">
    <source>
        <dbReference type="Proteomes" id="UP001174136"/>
    </source>
</evidence>
<dbReference type="Proteomes" id="UP001174136">
    <property type="component" value="Unassembled WGS sequence"/>
</dbReference>
<dbReference type="Pfam" id="PF03184">
    <property type="entry name" value="DDE_1"/>
    <property type="match status" value="1"/>
</dbReference>
<sequence length="288" mass="30848">MTAYLTVLADGALLPTLVLLRDSSRAEGPIGDGTPSDPPSILVETHPQGFSSAEGLELWVRRVWRPHASSPGQPRKRLLVLDRHRDHVAEPFLAALGQTRTLPVLIPSGCSPRLQPLRVATLPVLQRLLLTRWEQFTADRGLQEGGGCGGDLATSVPHTLTDWLKDALVILQDRPWLLKDSFRLTGLIPEEGVEAQSRSQLISSLAEGMLGPGVLEPEEPAEPVPMKTKEPEEKKGALETEKPIKKEVCPNQGDGGGGGGGGGGGPSKEQTADITSESGERGELKEEL</sequence>
<comment type="caution">
    <text evidence="3">The sequence shown here is derived from an EMBL/GenBank/DDBJ whole genome shotgun (WGS) entry which is preliminary data.</text>
</comment>
<reference evidence="3" key="1">
    <citation type="journal article" date="2023" name="Front. Mar. Sci.">
        <title>A new Merluccius polli reference genome to investigate the effects of global change in West African waters.</title>
        <authorList>
            <person name="Mateo J.L."/>
            <person name="Blanco-Fernandez C."/>
            <person name="Garcia-Vazquez E."/>
            <person name="Machado-Schiaffino G."/>
        </authorList>
    </citation>
    <scope>NUCLEOTIDE SEQUENCE</scope>
    <source>
        <strain evidence="3">C29</strain>
        <tissue evidence="3">Fin</tissue>
    </source>
</reference>
<organism evidence="3 4">
    <name type="scientific">Merluccius polli</name>
    <name type="common">Benguela hake</name>
    <name type="synonym">Merluccius cadenati</name>
    <dbReference type="NCBI Taxonomy" id="89951"/>
    <lineage>
        <taxon>Eukaryota</taxon>
        <taxon>Metazoa</taxon>
        <taxon>Chordata</taxon>
        <taxon>Craniata</taxon>
        <taxon>Vertebrata</taxon>
        <taxon>Euteleostomi</taxon>
        <taxon>Actinopterygii</taxon>
        <taxon>Neopterygii</taxon>
        <taxon>Teleostei</taxon>
        <taxon>Neoteleostei</taxon>
        <taxon>Acanthomorphata</taxon>
        <taxon>Zeiogadaria</taxon>
        <taxon>Gadariae</taxon>
        <taxon>Gadiformes</taxon>
        <taxon>Gadoidei</taxon>
        <taxon>Merlucciidae</taxon>
        <taxon>Merluccius</taxon>
    </lineage>
</organism>
<dbReference type="EMBL" id="JAOPHQ010006554">
    <property type="protein sequence ID" value="KAK0131274.1"/>
    <property type="molecule type" value="Genomic_DNA"/>
</dbReference>
<feature type="domain" description="DDE-1" evidence="2">
    <location>
        <begin position="12"/>
        <end position="127"/>
    </location>
</feature>
<evidence type="ECO:0000256" key="1">
    <source>
        <dbReference type="SAM" id="MobiDB-lite"/>
    </source>
</evidence>
<feature type="region of interest" description="Disordered" evidence="1">
    <location>
        <begin position="210"/>
        <end position="288"/>
    </location>
</feature>
<feature type="compositionally biased region" description="Gly residues" evidence="1">
    <location>
        <begin position="253"/>
        <end position="266"/>
    </location>
</feature>
<feature type="compositionally biased region" description="Basic and acidic residues" evidence="1">
    <location>
        <begin position="227"/>
        <end position="248"/>
    </location>
</feature>
<evidence type="ECO:0000313" key="3">
    <source>
        <dbReference type="EMBL" id="KAK0131274.1"/>
    </source>
</evidence>